<dbReference type="RefSeq" id="WP_329525488.1">
    <property type="nucleotide sequence ID" value="NZ_JBHSKH010000001.1"/>
</dbReference>
<gene>
    <name evidence="1" type="ORF">ACFQ5X_19880</name>
</gene>
<dbReference type="Proteomes" id="UP001597058">
    <property type="component" value="Unassembled WGS sequence"/>
</dbReference>
<dbReference type="Pfam" id="PF19799">
    <property type="entry name" value="DUF6282"/>
    <property type="match status" value="1"/>
</dbReference>
<dbReference type="InterPro" id="IPR046249">
    <property type="entry name" value="DUF6282"/>
</dbReference>
<dbReference type="Gene3D" id="3.20.20.140">
    <property type="entry name" value="Metal-dependent hydrolases"/>
    <property type="match status" value="1"/>
</dbReference>
<dbReference type="PIRSF" id="PIRSF021898">
    <property type="entry name" value="UCP021898"/>
    <property type="match status" value="1"/>
</dbReference>
<dbReference type="InterPro" id="IPR016797">
    <property type="entry name" value="UCP021898"/>
</dbReference>
<reference evidence="2" key="1">
    <citation type="journal article" date="2019" name="Int. J. Syst. Evol. Microbiol.">
        <title>The Global Catalogue of Microorganisms (GCM) 10K type strain sequencing project: providing services to taxonomists for standard genome sequencing and annotation.</title>
        <authorList>
            <consortium name="The Broad Institute Genomics Platform"/>
            <consortium name="The Broad Institute Genome Sequencing Center for Infectious Disease"/>
            <person name="Wu L."/>
            <person name="Ma J."/>
        </authorList>
    </citation>
    <scope>NUCLEOTIDE SEQUENCE [LARGE SCALE GENOMIC DNA]</scope>
    <source>
        <strain evidence="2">CGMCC 4.7020</strain>
    </source>
</reference>
<evidence type="ECO:0000313" key="1">
    <source>
        <dbReference type="EMBL" id="MFD1308103.1"/>
    </source>
</evidence>
<keyword evidence="2" id="KW-1185">Reference proteome</keyword>
<sequence>MTTTEVTGRPSPSALQHAGFVDVHYHVGPDAYLRRHTAATAGALYAGHGGWVVLKNHLGSTAAQAWEARQQGLPVSGSIVLNALAGGFDARAVEQAVIQHGEDSGLRLIVHLPTVTGRTHRSRLTRTPSHPLLAGGLRPLTVADDSRVLRTEVREILRAARDLPVVVSTGHADAHEVRLLVDEAVRLDLPRLMLNQPANPMTGLTCKDLVEVAAAEQVWTEQTALTRLLGYQDLTDFADVLSLLPRVVYSSDLGQPSQMDIGPWLEWSRSSFRQAELTPERIVEITRTEPLKMLSL</sequence>
<evidence type="ECO:0000313" key="2">
    <source>
        <dbReference type="Proteomes" id="UP001597058"/>
    </source>
</evidence>
<organism evidence="1 2">
    <name type="scientific">Streptomyces kaempferi</name>
    <dbReference type="NCBI Taxonomy" id="333725"/>
    <lineage>
        <taxon>Bacteria</taxon>
        <taxon>Bacillati</taxon>
        <taxon>Actinomycetota</taxon>
        <taxon>Actinomycetes</taxon>
        <taxon>Kitasatosporales</taxon>
        <taxon>Streptomycetaceae</taxon>
        <taxon>Streptomyces</taxon>
    </lineage>
</organism>
<comment type="caution">
    <text evidence="1">The sequence shown here is derived from an EMBL/GenBank/DDBJ whole genome shotgun (WGS) entry which is preliminary data.</text>
</comment>
<proteinExistence type="predicted"/>
<dbReference type="EMBL" id="JBHTMM010000023">
    <property type="protein sequence ID" value="MFD1308103.1"/>
    <property type="molecule type" value="Genomic_DNA"/>
</dbReference>
<name>A0ABW3XGG2_9ACTN</name>
<protein>
    <submittedName>
        <fullName evidence="1">DUF6282 family protein</fullName>
    </submittedName>
</protein>
<accession>A0ABW3XGG2</accession>